<evidence type="ECO:0000313" key="3">
    <source>
        <dbReference type="EMBL" id="KTB40585.1"/>
    </source>
</evidence>
<feature type="region of interest" description="Disordered" evidence="1">
    <location>
        <begin position="1"/>
        <end position="38"/>
    </location>
</feature>
<name>A0A0W0FW19_MONRR</name>
<dbReference type="InterPro" id="IPR029058">
    <property type="entry name" value="AB_hydrolase_fold"/>
</dbReference>
<dbReference type="SUPFAM" id="SSF53474">
    <property type="entry name" value="alpha/beta-Hydrolases"/>
    <property type="match status" value="1"/>
</dbReference>
<dbReference type="AlphaFoldDB" id="A0A0W0FW19"/>
<dbReference type="Gene3D" id="3.40.50.1820">
    <property type="entry name" value="alpha/beta hydrolase"/>
    <property type="match status" value="1"/>
</dbReference>
<accession>A0A0W0FW19</accession>
<dbReference type="EMBL" id="LATX01001568">
    <property type="protein sequence ID" value="KTB40585.1"/>
    <property type="molecule type" value="Genomic_DNA"/>
</dbReference>
<evidence type="ECO:0000313" key="4">
    <source>
        <dbReference type="Proteomes" id="UP000054988"/>
    </source>
</evidence>
<comment type="caution">
    <text evidence="3">The sequence shown here is derived from an EMBL/GenBank/DDBJ whole genome shotgun (WGS) entry which is preliminary data.</text>
</comment>
<dbReference type="Pfam" id="PF12697">
    <property type="entry name" value="Abhydrolase_6"/>
    <property type="match status" value="1"/>
</dbReference>
<evidence type="ECO:0000259" key="2">
    <source>
        <dbReference type="Pfam" id="PF12697"/>
    </source>
</evidence>
<evidence type="ECO:0000256" key="1">
    <source>
        <dbReference type="SAM" id="MobiDB-lite"/>
    </source>
</evidence>
<feature type="domain" description="AB hydrolase-1" evidence="2">
    <location>
        <begin position="161"/>
        <end position="468"/>
    </location>
</feature>
<dbReference type="eggNOG" id="ENOG502S3SW">
    <property type="taxonomic scope" value="Eukaryota"/>
</dbReference>
<reference evidence="3 4" key="1">
    <citation type="submission" date="2015-12" db="EMBL/GenBank/DDBJ databases">
        <title>Draft genome sequence of Moniliophthora roreri, the causal agent of frosty pod rot of cacao.</title>
        <authorList>
            <person name="Aime M.C."/>
            <person name="Diaz-Valderrama J.R."/>
            <person name="Kijpornyongpan T."/>
            <person name="Phillips-Mora W."/>
        </authorList>
    </citation>
    <scope>NUCLEOTIDE SEQUENCE [LARGE SCALE GENOMIC DNA]</scope>
    <source>
        <strain evidence="3 4">MCA 2952</strain>
    </source>
</reference>
<sequence length="489" mass="54870">MSSPNSEPYDDKNYPTSHPPLTRAPTPPPAEPRFEYPGPPVPLETVYPPSLELIPQLPSLPCGQRKPIWAEDPRIPYTLTTHIVPAAHWREDPDVELPTIPDSISKDKRLQLAIEADEQLRRMRREKDQDKGKKGQKKVLWLVLNRYIRTVETGRDGLTLFCAHANGFNKEIWEPTLVSLLSSRTVQSSVQEIWAWDAVNHGDSALLNASRLNALFHWRNAARDLLTFFTHYLPTTVAGSLPTHLPRVSEEEIVKRLKYGFYDPAKSRKTRTIVGIGHSFGGCASTLAAISLPPSLSSNFFSLLILIDPIILSPNNDNHLTSLSNGHPFAVGALTRRSEWPSRSTAKEAFLKSPFFQRWDPRVLELYIESALFVSSEKQVKLKMPPLLEAVNFSETPTGSLEAWVRLWRGELSKSVELRWVVPGVGQTVLGPGGPSETRTRVWLRPANAKNVRIAGAGHLIPHERPNELGEVIGKWIMEYLESSGKTKL</sequence>
<protein>
    <recommendedName>
        <fullName evidence="2">AB hydrolase-1 domain-containing protein</fullName>
    </recommendedName>
</protein>
<gene>
    <name evidence="3" type="ORF">WG66_6833</name>
</gene>
<dbReference type="InterPro" id="IPR000073">
    <property type="entry name" value="AB_hydrolase_1"/>
</dbReference>
<feature type="compositionally biased region" description="Pro residues" evidence="1">
    <location>
        <begin position="25"/>
        <end position="38"/>
    </location>
</feature>
<organism evidence="3 4">
    <name type="scientific">Moniliophthora roreri</name>
    <name type="common">Frosty pod rot fungus</name>
    <name type="synonym">Monilia roreri</name>
    <dbReference type="NCBI Taxonomy" id="221103"/>
    <lineage>
        <taxon>Eukaryota</taxon>
        <taxon>Fungi</taxon>
        <taxon>Dikarya</taxon>
        <taxon>Basidiomycota</taxon>
        <taxon>Agaricomycotina</taxon>
        <taxon>Agaricomycetes</taxon>
        <taxon>Agaricomycetidae</taxon>
        <taxon>Agaricales</taxon>
        <taxon>Marasmiineae</taxon>
        <taxon>Marasmiaceae</taxon>
        <taxon>Moniliophthora</taxon>
    </lineage>
</organism>
<dbReference type="Proteomes" id="UP000054988">
    <property type="component" value="Unassembled WGS sequence"/>
</dbReference>
<proteinExistence type="predicted"/>